<protein>
    <recommendedName>
        <fullName evidence="1">REase AHJR-like domain-containing protein</fullName>
    </recommendedName>
</protein>
<keyword evidence="3" id="KW-1185">Reference proteome</keyword>
<proteinExistence type="predicted"/>
<comment type="caution">
    <text evidence="2">The sequence shown here is derived from an EMBL/GenBank/DDBJ whole genome shotgun (WGS) entry which is preliminary data.</text>
</comment>
<dbReference type="RefSeq" id="WP_322466190.1">
    <property type="nucleotide sequence ID" value="NZ_JAXOJX010000024.1"/>
</dbReference>
<evidence type="ECO:0000313" key="3">
    <source>
        <dbReference type="Proteomes" id="UP001293718"/>
    </source>
</evidence>
<evidence type="ECO:0000313" key="2">
    <source>
        <dbReference type="EMBL" id="MDZ5458015.1"/>
    </source>
</evidence>
<name>A0ABU5IHP2_9BURK</name>
<evidence type="ECO:0000259" key="1">
    <source>
        <dbReference type="Pfam" id="PF18743"/>
    </source>
</evidence>
<dbReference type="Proteomes" id="UP001293718">
    <property type="component" value="Unassembled WGS sequence"/>
</dbReference>
<dbReference type="InterPro" id="IPR040902">
    <property type="entry name" value="AHJR-like"/>
</dbReference>
<feature type="domain" description="REase AHJR-like" evidence="1">
    <location>
        <begin position="5"/>
        <end position="104"/>
    </location>
</feature>
<dbReference type="EMBL" id="JAXOJX010000024">
    <property type="protein sequence ID" value="MDZ5458015.1"/>
    <property type="molecule type" value="Genomic_DNA"/>
</dbReference>
<dbReference type="Pfam" id="PF18743">
    <property type="entry name" value="AHJR-like"/>
    <property type="match status" value="1"/>
</dbReference>
<organism evidence="2 3">
    <name type="scientific">Azohydromonas lata</name>
    <dbReference type="NCBI Taxonomy" id="45677"/>
    <lineage>
        <taxon>Bacteria</taxon>
        <taxon>Pseudomonadati</taxon>
        <taxon>Pseudomonadota</taxon>
        <taxon>Betaproteobacteria</taxon>
        <taxon>Burkholderiales</taxon>
        <taxon>Sphaerotilaceae</taxon>
        <taxon>Azohydromonas</taxon>
    </lineage>
</organism>
<sequence length="237" mass="27386">MVTLAEKELYQMKLVALEYERRGCKVVLESRHRLPDGRFMVFDLVAINNETEEMFVVEVVNRRRDASELKTRVEQIATALENRPNVKIDFRYIDDDDQLTNRARIEASESTKKLERKINFRLPKIPNIKKPSLQLDRVAVADWWHFKHEVRALGLVHKLDPANSVLNIYNELLSLGVLAPAEEFLEDGPKLDAFQIEEKLVVLLEGGSISVEIAKDIRKHLTSIRFQRKASSRRAPS</sequence>
<accession>A0ABU5IHP2</accession>
<reference evidence="2 3" key="1">
    <citation type="submission" date="2023-11" db="EMBL/GenBank/DDBJ databases">
        <title>Draft genome of Azohydromonas lata strain H1 (DSM1123), a polyhydroxyalkanoate producer.</title>
        <authorList>
            <person name="Traversa D."/>
            <person name="D'Addabbo P."/>
            <person name="Pazzani C."/>
            <person name="Manzari C."/>
            <person name="Chiara M."/>
            <person name="Scrascia M."/>
        </authorList>
    </citation>
    <scope>NUCLEOTIDE SEQUENCE [LARGE SCALE GENOMIC DNA]</scope>
    <source>
        <strain evidence="2 3">H1</strain>
    </source>
</reference>
<gene>
    <name evidence="2" type="ORF">SM757_15660</name>
</gene>